<dbReference type="Proteomes" id="UP000076154">
    <property type="component" value="Unassembled WGS sequence"/>
</dbReference>
<organism evidence="1 2">
    <name type="scientific">Hypsizygus marmoreus</name>
    <name type="common">White beech mushroom</name>
    <name type="synonym">Agaricus marmoreus</name>
    <dbReference type="NCBI Taxonomy" id="39966"/>
    <lineage>
        <taxon>Eukaryota</taxon>
        <taxon>Fungi</taxon>
        <taxon>Dikarya</taxon>
        <taxon>Basidiomycota</taxon>
        <taxon>Agaricomycotina</taxon>
        <taxon>Agaricomycetes</taxon>
        <taxon>Agaricomycetidae</taxon>
        <taxon>Agaricales</taxon>
        <taxon>Tricholomatineae</taxon>
        <taxon>Lyophyllaceae</taxon>
        <taxon>Hypsizygus</taxon>
    </lineage>
</organism>
<protein>
    <submittedName>
        <fullName evidence="1">Uncharacterized protein</fullName>
    </submittedName>
</protein>
<dbReference type="AlphaFoldDB" id="A0A369JLL5"/>
<dbReference type="InParanoid" id="A0A369JLL5"/>
<proteinExistence type="predicted"/>
<dbReference type="EMBL" id="LUEZ02000052">
    <property type="protein sequence ID" value="RDB22100.1"/>
    <property type="molecule type" value="Genomic_DNA"/>
</dbReference>
<accession>A0A369JLL5</accession>
<name>A0A369JLL5_HYPMA</name>
<comment type="caution">
    <text evidence="1">The sequence shown here is derived from an EMBL/GenBank/DDBJ whole genome shotgun (WGS) entry which is preliminary data.</text>
</comment>
<evidence type="ECO:0000313" key="1">
    <source>
        <dbReference type="EMBL" id="RDB22100.1"/>
    </source>
</evidence>
<gene>
    <name evidence="1" type="ORF">Hypma_010619</name>
</gene>
<sequence length="278" mass="30807">MVSHVSHPPKGYKGCPENLLFCTQPSLSTFPRPKSPLLSLALGYPGHTLAWVPPLYSFCYPLSSHSLPPLPPTQPNGEVMILYILGYRTLRPTGVDPYRRAYRSCKELRTSRRVNPSAAIRLSSADKTLASTSPALGKVPNPRFLGIVIIGLWLALVHSRCALYVLMSTHPTTSLVLLDERQQSPLHSYCLEGSLGRTASLQYDVWDMASFPTFRAQGHLSSSSSRFNPRQTIISALVRPLYSLFFESSADIYSKASVKSRLAHRRVATNIAIIHFLA</sequence>
<evidence type="ECO:0000313" key="2">
    <source>
        <dbReference type="Proteomes" id="UP000076154"/>
    </source>
</evidence>
<keyword evidence="2" id="KW-1185">Reference proteome</keyword>
<reference evidence="1" key="1">
    <citation type="submission" date="2018-04" db="EMBL/GenBank/DDBJ databases">
        <title>Whole genome sequencing of Hypsizygus marmoreus.</title>
        <authorList>
            <person name="Choi I.-G."/>
            <person name="Min B."/>
            <person name="Kim J.-G."/>
            <person name="Kim S."/>
            <person name="Oh Y.-L."/>
            <person name="Kong W.-S."/>
            <person name="Park H."/>
            <person name="Jeong J."/>
            <person name="Song E.-S."/>
        </authorList>
    </citation>
    <scope>NUCLEOTIDE SEQUENCE [LARGE SCALE GENOMIC DNA]</scope>
    <source>
        <strain evidence="1">51987-8</strain>
    </source>
</reference>